<dbReference type="NCBIfam" id="NF008352">
    <property type="entry name" value="PRK11139.1"/>
    <property type="match status" value="1"/>
</dbReference>
<keyword evidence="2" id="KW-0805">Transcription regulation</keyword>
<dbReference type="PROSITE" id="PS50931">
    <property type="entry name" value="HTH_LYSR"/>
    <property type="match status" value="1"/>
</dbReference>
<dbReference type="Pfam" id="PF03466">
    <property type="entry name" value="LysR_substrate"/>
    <property type="match status" value="1"/>
</dbReference>
<evidence type="ECO:0000256" key="4">
    <source>
        <dbReference type="ARBA" id="ARBA00023163"/>
    </source>
</evidence>
<dbReference type="SUPFAM" id="SSF46785">
    <property type="entry name" value="Winged helix' DNA-binding domain"/>
    <property type="match status" value="1"/>
</dbReference>
<dbReference type="CDD" id="cd08432">
    <property type="entry name" value="PBP2_GcdR_TrpI_HvrB_AmpR_like"/>
    <property type="match status" value="1"/>
</dbReference>
<dbReference type="FunFam" id="1.10.10.10:FF:000038">
    <property type="entry name" value="Glycine cleavage system transcriptional activator"/>
    <property type="match status" value="1"/>
</dbReference>
<dbReference type="Gene3D" id="1.10.10.10">
    <property type="entry name" value="Winged helix-like DNA-binding domain superfamily/Winged helix DNA-binding domain"/>
    <property type="match status" value="1"/>
</dbReference>
<protein>
    <submittedName>
        <fullName evidence="6">Transcriptional regulator GcvA</fullName>
    </submittedName>
</protein>
<dbReference type="GO" id="GO:0003700">
    <property type="term" value="F:DNA-binding transcription factor activity"/>
    <property type="evidence" value="ECO:0007669"/>
    <property type="project" value="InterPro"/>
</dbReference>
<proteinExistence type="inferred from homology"/>
<sequence length="309" mass="33557">MARDLPPLGSLRAFEAAARHMSFKDAASELHVTPAAISQQIKTLEDFCGVKLFRRLTRALVLTEAGQIALPQITLGLDQLAAGYRLIKGHGGIGPLVVSLPPSFATKWLVPRLGRFQERHPEIVVRIDATSRLVQFDAEGVDIAIRFGKGHYPGLTSHHLFPSRVIPVCSPTLPGPNRPLEKPSDLSAFTLLHLRDSDAPGTEPVWDMWLRAAGVTGVDTRLGPQFGEYGLAIDAAVSGQGVALVDASLAEVELKSGRLIQPFADVAGIEDEFCYYLVYPNGRGDDPRIRAFKVWIESEILPAPDSDAI</sequence>
<evidence type="ECO:0000313" key="7">
    <source>
        <dbReference type="Proteomes" id="UP000539372"/>
    </source>
</evidence>
<comment type="similarity">
    <text evidence="1">Belongs to the LysR transcriptional regulatory family.</text>
</comment>
<dbReference type="PANTHER" id="PTHR30537">
    <property type="entry name" value="HTH-TYPE TRANSCRIPTIONAL REGULATOR"/>
    <property type="match status" value="1"/>
</dbReference>
<evidence type="ECO:0000256" key="3">
    <source>
        <dbReference type="ARBA" id="ARBA00023125"/>
    </source>
</evidence>
<dbReference type="AlphaFoldDB" id="A0A7Y0HF83"/>
<comment type="caution">
    <text evidence="6">The sequence shown here is derived from an EMBL/GenBank/DDBJ whole genome shotgun (WGS) entry which is preliminary data.</text>
</comment>
<organism evidence="6 7">
    <name type="scientific">Pacificispira spongiicola</name>
    <dbReference type="NCBI Taxonomy" id="2729598"/>
    <lineage>
        <taxon>Bacteria</taxon>
        <taxon>Pseudomonadati</taxon>
        <taxon>Pseudomonadota</taxon>
        <taxon>Alphaproteobacteria</taxon>
        <taxon>Rhodospirillales</taxon>
        <taxon>Rhodospirillaceae</taxon>
        <taxon>Pacificispira</taxon>
    </lineage>
</organism>
<keyword evidence="4" id="KW-0804">Transcription</keyword>
<dbReference type="GO" id="GO:0006351">
    <property type="term" value="P:DNA-templated transcription"/>
    <property type="evidence" value="ECO:0007669"/>
    <property type="project" value="TreeGrafter"/>
</dbReference>
<dbReference type="InterPro" id="IPR005119">
    <property type="entry name" value="LysR_subst-bd"/>
</dbReference>
<dbReference type="InterPro" id="IPR036390">
    <property type="entry name" value="WH_DNA-bd_sf"/>
</dbReference>
<evidence type="ECO:0000313" key="6">
    <source>
        <dbReference type="EMBL" id="NMM42984.1"/>
    </source>
</evidence>
<dbReference type="RefSeq" id="WP_169623296.1">
    <property type="nucleotide sequence ID" value="NZ_JABBNT010000001.1"/>
</dbReference>
<dbReference type="InterPro" id="IPR058163">
    <property type="entry name" value="LysR-type_TF_proteobact-type"/>
</dbReference>
<accession>A0A7Y0HF83</accession>
<reference evidence="6 7" key="1">
    <citation type="submission" date="2020-04" db="EMBL/GenBank/DDBJ databases">
        <title>Rhodospirillaceae bacterium KN72 isolated from deep sea.</title>
        <authorList>
            <person name="Zhang D.-C."/>
        </authorList>
    </citation>
    <scope>NUCLEOTIDE SEQUENCE [LARGE SCALE GENOMIC DNA]</scope>
    <source>
        <strain evidence="6 7">KN72</strain>
    </source>
</reference>
<dbReference type="InterPro" id="IPR000847">
    <property type="entry name" value="LysR_HTH_N"/>
</dbReference>
<dbReference type="Proteomes" id="UP000539372">
    <property type="component" value="Unassembled WGS sequence"/>
</dbReference>
<dbReference type="InterPro" id="IPR036388">
    <property type="entry name" value="WH-like_DNA-bd_sf"/>
</dbReference>
<dbReference type="SUPFAM" id="SSF53850">
    <property type="entry name" value="Periplasmic binding protein-like II"/>
    <property type="match status" value="1"/>
</dbReference>
<feature type="domain" description="HTH lysR-type" evidence="5">
    <location>
        <begin position="6"/>
        <end position="63"/>
    </location>
</feature>
<gene>
    <name evidence="6" type="primary">gcvA</name>
    <name evidence="6" type="ORF">HH303_00745</name>
</gene>
<keyword evidence="7" id="KW-1185">Reference proteome</keyword>
<keyword evidence="3" id="KW-0238">DNA-binding</keyword>
<name>A0A7Y0HF83_9PROT</name>
<dbReference type="PANTHER" id="PTHR30537:SF26">
    <property type="entry name" value="GLYCINE CLEAVAGE SYSTEM TRANSCRIPTIONAL ACTIVATOR"/>
    <property type="match status" value="1"/>
</dbReference>
<evidence type="ECO:0000256" key="2">
    <source>
        <dbReference type="ARBA" id="ARBA00023015"/>
    </source>
</evidence>
<dbReference type="Pfam" id="PF00126">
    <property type="entry name" value="HTH_1"/>
    <property type="match status" value="1"/>
</dbReference>
<evidence type="ECO:0000256" key="1">
    <source>
        <dbReference type="ARBA" id="ARBA00009437"/>
    </source>
</evidence>
<dbReference type="GO" id="GO:0043565">
    <property type="term" value="F:sequence-specific DNA binding"/>
    <property type="evidence" value="ECO:0007669"/>
    <property type="project" value="TreeGrafter"/>
</dbReference>
<dbReference type="EMBL" id="JABBNT010000001">
    <property type="protein sequence ID" value="NMM42984.1"/>
    <property type="molecule type" value="Genomic_DNA"/>
</dbReference>
<dbReference type="Gene3D" id="3.40.190.10">
    <property type="entry name" value="Periplasmic binding protein-like II"/>
    <property type="match status" value="2"/>
</dbReference>
<dbReference type="PRINTS" id="PR00039">
    <property type="entry name" value="HTHLYSR"/>
</dbReference>
<evidence type="ECO:0000259" key="5">
    <source>
        <dbReference type="PROSITE" id="PS50931"/>
    </source>
</evidence>